<proteinExistence type="predicted"/>
<evidence type="ECO:0000256" key="1">
    <source>
        <dbReference type="SAM" id="Phobius"/>
    </source>
</evidence>
<keyword evidence="3" id="KW-1185">Reference proteome</keyword>
<feature type="transmembrane region" description="Helical" evidence="1">
    <location>
        <begin position="6"/>
        <end position="22"/>
    </location>
</feature>
<gene>
    <name evidence="2" type="ORF">ISP15_00015</name>
</gene>
<keyword evidence="1" id="KW-0472">Membrane</keyword>
<dbReference type="EMBL" id="JADIKJ010000001">
    <property type="protein sequence ID" value="MFK2898720.1"/>
    <property type="molecule type" value="Genomic_DNA"/>
</dbReference>
<dbReference type="Proteomes" id="UP001620461">
    <property type="component" value="Unassembled WGS sequence"/>
</dbReference>
<keyword evidence="1" id="KW-1133">Transmembrane helix</keyword>
<protein>
    <submittedName>
        <fullName evidence="2">Uncharacterized protein</fullName>
    </submittedName>
</protein>
<sequence length="157" mass="17349">MIGSLPVKIIIGVVIFLTAMAYQNEKLKKLVPDLDQFSQKINISGIYSYEQFGRNIITRVGDTLFYCGVDYNGGNASCFSPLKGLPKNSQITVAAASIGTTSGKVLCATSIKFNSQELYIKSPENYLHNWWISSYLEASRIPLILMAIYALILIILS</sequence>
<reference evidence="2 3" key="1">
    <citation type="submission" date="2020-10" db="EMBL/GenBank/DDBJ databases">
        <title>Phylogeny of dyella-like bacteria.</title>
        <authorList>
            <person name="Fu J."/>
        </authorList>
    </citation>
    <scope>NUCLEOTIDE SEQUENCE [LARGE SCALE GENOMIC DNA]</scope>
    <source>
        <strain evidence="2 3">JP1</strain>
    </source>
</reference>
<comment type="caution">
    <text evidence="2">The sequence shown here is derived from an EMBL/GenBank/DDBJ whole genome shotgun (WGS) entry which is preliminary data.</text>
</comment>
<feature type="transmembrane region" description="Helical" evidence="1">
    <location>
        <begin position="138"/>
        <end position="156"/>
    </location>
</feature>
<name>A0ABW8JEI9_9GAMM</name>
<accession>A0ABW8JEI9</accession>
<keyword evidence="1" id="KW-0812">Transmembrane</keyword>
<organism evidence="2 3">
    <name type="scientific">Dyella jejuensis</name>
    <dbReference type="NCBI Taxonomy" id="1432009"/>
    <lineage>
        <taxon>Bacteria</taxon>
        <taxon>Pseudomonadati</taxon>
        <taxon>Pseudomonadota</taxon>
        <taxon>Gammaproteobacteria</taxon>
        <taxon>Lysobacterales</taxon>
        <taxon>Rhodanobacteraceae</taxon>
        <taxon>Dyella</taxon>
    </lineage>
</organism>
<evidence type="ECO:0000313" key="2">
    <source>
        <dbReference type="EMBL" id="MFK2898720.1"/>
    </source>
</evidence>
<dbReference type="RefSeq" id="WP_404543648.1">
    <property type="nucleotide sequence ID" value="NZ_JADIKJ010000001.1"/>
</dbReference>
<evidence type="ECO:0000313" key="3">
    <source>
        <dbReference type="Proteomes" id="UP001620461"/>
    </source>
</evidence>